<feature type="compositionally biased region" description="Basic and acidic residues" evidence="2">
    <location>
        <begin position="158"/>
        <end position="174"/>
    </location>
</feature>
<proteinExistence type="predicted"/>
<accession>A0A1C7LR43</accession>
<comment type="caution">
    <text evidence="3">The sequence shown here is derived from an EMBL/GenBank/DDBJ whole genome shotgun (WGS) entry which is preliminary data.</text>
</comment>
<evidence type="ECO:0000313" key="4">
    <source>
        <dbReference type="Proteomes" id="UP000092993"/>
    </source>
</evidence>
<dbReference type="AlphaFoldDB" id="A0A1C7LR43"/>
<feature type="compositionally biased region" description="Polar residues" evidence="2">
    <location>
        <begin position="480"/>
        <end position="503"/>
    </location>
</feature>
<evidence type="ECO:0000256" key="2">
    <source>
        <dbReference type="SAM" id="MobiDB-lite"/>
    </source>
</evidence>
<protein>
    <submittedName>
        <fullName evidence="3">Uncharacterized protein</fullName>
    </submittedName>
</protein>
<dbReference type="Proteomes" id="UP000092993">
    <property type="component" value="Unassembled WGS sequence"/>
</dbReference>
<dbReference type="OrthoDB" id="2758154at2759"/>
<feature type="region of interest" description="Disordered" evidence="2">
    <location>
        <begin position="721"/>
        <end position="743"/>
    </location>
</feature>
<feature type="region of interest" description="Disordered" evidence="2">
    <location>
        <begin position="148"/>
        <end position="174"/>
    </location>
</feature>
<gene>
    <name evidence="3" type="ORF">A0H81_13637</name>
</gene>
<name>A0A1C7LR43_GRIFR</name>
<keyword evidence="4" id="KW-1185">Reference proteome</keyword>
<keyword evidence="1" id="KW-0175">Coiled coil</keyword>
<organism evidence="3 4">
    <name type="scientific">Grifola frondosa</name>
    <name type="common">Maitake</name>
    <name type="synonym">Polyporus frondosus</name>
    <dbReference type="NCBI Taxonomy" id="5627"/>
    <lineage>
        <taxon>Eukaryota</taxon>
        <taxon>Fungi</taxon>
        <taxon>Dikarya</taxon>
        <taxon>Basidiomycota</taxon>
        <taxon>Agaricomycotina</taxon>
        <taxon>Agaricomycetes</taxon>
        <taxon>Polyporales</taxon>
        <taxon>Grifolaceae</taxon>
        <taxon>Grifola</taxon>
    </lineage>
</organism>
<feature type="coiled-coil region" evidence="1">
    <location>
        <begin position="634"/>
        <end position="661"/>
    </location>
</feature>
<sequence>MNQTGTVCQVLFGWLDDDAAPESDLPRVHVIAPLSPHNVEYGQFDLMHLQSILELSQFLLSPTLKAYADRIKEKLLAFQNIAAHDNVAQIIAWRSDFASIDRTNAASRELASRITKWLNEVDASSPKSTTHPFDIDITSMLRDVLASPSSYAGGSSDVRTDRSDKDKFAKRSDNHPYTHDRNRFNVREWLIDQLTFTLSHNTGCDDFEGLETVYENLTTPLRLGPNVRDETPKVDPILQDACDEYFEKLKDPKFQDGVDEKILVQIRDAPSAAFYVQRMAIACLSAAVTDGATEAECRFAWDLALQALRDCWKASQPGPCISVKKERMLRLPRSMLLDKLKHGEDQKVFIELGQVAKKYFEYCQSAFQDSDSDRSSVLDEQMAAAERESVSIGQLIHLWKRQAVETRKLLDIRCGASPTQGQVDAMLTISIPGFLNEVREKLGPGVEAEALIENLTFTRRLSKSSPAPDVTITRDPIVRSSDQLAQMSADTVKSTSRSQGSRNSKVKRTSGDPKIASAKEQKESRMLMNSLYMTAVFDEVSPLNNDDDSDDASGNHLDLPLLLVEYKKKKDISETTARNQHHCPVFSMFTSGSQGVLCCAWVSHADQCVYIMERGMTGFDIATIPGAMRFITFLLRLQSHADELKRRFDEIKEDFLKLLESSEGRAKMKWTMEAQVKEYDIKLPSQQDKTEKVSTSISADIPKGAISELVGSATRQLSVASTRSKSEVSGGRHAHEAVKERSWRGSRMMRRVRTSLKVSPIPSETM</sequence>
<evidence type="ECO:0000313" key="3">
    <source>
        <dbReference type="EMBL" id="OBZ66379.1"/>
    </source>
</evidence>
<reference evidence="3 4" key="1">
    <citation type="submission" date="2016-03" db="EMBL/GenBank/DDBJ databases">
        <title>Whole genome sequencing of Grifola frondosa 9006-11.</title>
        <authorList>
            <person name="Min B."/>
            <person name="Park H."/>
            <person name="Kim J.-G."/>
            <person name="Cho H."/>
            <person name="Oh Y.-L."/>
            <person name="Kong W.-S."/>
            <person name="Choi I.-G."/>
        </authorList>
    </citation>
    <scope>NUCLEOTIDE SEQUENCE [LARGE SCALE GENOMIC DNA]</scope>
    <source>
        <strain evidence="3 4">9006-11</strain>
    </source>
</reference>
<evidence type="ECO:0000256" key="1">
    <source>
        <dbReference type="SAM" id="Coils"/>
    </source>
</evidence>
<feature type="region of interest" description="Disordered" evidence="2">
    <location>
        <begin position="463"/>
        <end position="521"/>
    </location>
</feature>
<dbReference type="EMBL" id="LUGG01000031">
    <property type="protein sequence ID" value="OBZ66379.1"/>
    <property type="molecule type" value="Genomic_DNA"/>
</dbReference>
<feature type="compositionally biased region" description="Basic and acidic residues" evidence="2">
    <location>
        <begin position="733"/>
        <end position="743"/>
    </location>
</feature>